<protein>
    <recommendedName>
        <fullName evidence="2">DUF6531 domain-containing protein</fullName>
    </recommendedName>
</protein>
<dbReference type="EMBL" id="WHJF01000080">
    <property type="protein sequence ID" value="NHZ65364.1"/>
    <property type="molecule type" value="Genomic_DNA"/>
</dbReference>
<dbReference type="Gene3D" id="2.180.10.10">
    <property type="entry name" value="RHS repeat-associated core"/>
    <property type="match status" value="3"/>
</dbReference>
<feature type="domain" description="DUF6531" evidence="2">
    <location>
        <begin position="69"/>
        <end position="144"/>
    </location>
</feature>
<dbReference type="Pfam" id="PF05593">
    <property type="entry name" value="RHS_repeat"/>
    <property type="match status" value="3"/>
</dbReference>
<keyword evidence="4" id="KW-1185">Reference proteome</keyword>
<dbReference type="InterPro" id="IPR006530">
    <property type="entry name" value="YD"/>
</dbReference>
<dbReference type="InterPro" id="IPR050708">
    <property type="entry name" value="T6SS_VgrG/RHS"/>
</dbReference>
<feature type="region of interest" description="Disordered" evidence="1">
    <location>
        <begin position="21"/>
        <end position="48"/>
    </location>
</feature>
<proteinExistence type="predicted"/>
<sequence length="841" mass="93345">MTTNLAPNSWTNFNDMVRKMQRREPSASDQRPRASDKRLRHVSHQAAASPGPIAAAAMPVDPALRLVRGYPVNPITGCKLLAGEIDLDFALPAALPLRWQRIYSSGQRKTGLLGQGWSTPLSESLHISDGQLIILDPFQRDITFALPRAGEALYSLTEKITLERTGERSYELTDVHGLRKQFAMLPRAYDSAVLVGMVDANDNRISITWNARQLPETVHDSAGRVFIMDYIAHRGELRLGSISVQRDAVDYEEPTTELVMQYRYDELGNLFQVIDRAGHVTRQFAYMNHIMIEHAQPGALVSRYEYDEYEWTGKVTRNWANNGMSWNFRYLNGETLVYDHLGREELFRFDKKHRFTGTVDALGGETVRHLDTHGNVVGIVAPGGPSTIYRYDRRSRLMRVESNGKGTGIVYDAKVDKPALITDALGAITALRYDERGNLLSVTDALGNRAACEYNEHGLPVKVTDAAGGVQLLAYNRAGQPVSHTDCSGNTSHFSYDVDGKLVRWTDAQGNATSYTYDAAGRLTTTAHPDGATDAYEYDALGRLLAHTDAAGNRTGYVLDVDGKRLKRIDARGGVLEYRYDGARRLAGLIKENGDAQLFVYDALDRMVEETGFDARLTRYLYSDSGLLAAKEELDNGVRTDTSYMRNSAGQVIDMFITRVAGNANAEQSRQRFTYDDLGRMTQAISADAIVALEYDALGQLVSEQRESGGETRVLHHQYDALGNRTRSVPPDRPLLDKLSDASAPLRQAGAIDHIRQARPKRRIQGALANTFHHDAMGPMLSQVAGQIVTGEGALPATERNDQYDQTGNVLGMDVKRNARLSDWHDVIGRILPAVQPQLDE</sequence>
<comment type="caution">
    <text evidence="3">The sequence shown here is derived from an EMBL/GenBank/DDBJ whole genome shotgun (WGS) entry which is preliminary data.</text>
</comment>
<feature type="compositionally biased region" description="Basic and acidic residues" evidence="1">
    <location>
        <begin position="21"/>
        <end position="37"/>
    </location>
</feature>
<evidence type="ECO:0000256" key="1">
    <source>
        <dbReference type="SAM" id="MobiDB-lite"/>
    </source>
</evidence>
<dbReference type="Pfam" id="PF20148">
    <property type="entry name" value="DUF6531"/>
    <property type="match status" value="1"/>
</dbReference>
<dbReference type="SUPFAM" id="SSF69304">
    <property type="entry name" value="Tricorn protease N-terminal domain"/>
    <property type="match status" value="1"/>
</dbReference>
<evidence type="ECO:0000313" key="3">
    <source>
        <dbReference type="EMBL" id="NHZ65364.1"/>
    </source>
</evidence>
<gene>
    <name evidence="3" type="ORF">F1735_24195</name>
</gene>
<evidence type="ECO:0000313" key="4">
    <source>
        <dbReference type="Proteomes" id="UP000610594"/>
    </source>
</evidence>
<evidence type="ECO:0000259" key="2">
    <source>
        <dbReference type="Pfam" id="PF20148"/>
    </source>
</evidence>
<dbReference type="PANTHER" id="PTHR32305">
    <property type="match status" value="1"/>
</dbReference>
<dbReference type="NCBIfam" id="TIGR01643">
    <property type="entry name" value="YD_repeat_2x"/>
    <property type="match status" value="5"/>
</dbReference>
<name>A0ABX0N5I7_9BURK</name>
<dbReference type="PANTHER" id="PTHR32305:SF15">
    <property type="entry name" value="PROTEIN RHSA-RELATED"/>
    <property type="match status" value="1"/>
</dbReference>
<dbReference type="Proteomes" id="UP000610594">
    <property type="component" value="Unassembled WGS sequence"/>
</dbReference>
<organism evidence="3 4">
    <name type="scientific">Massilia genomosp. 1</name>
    <dbReference type="NCBI Taxonomy" id="2609280"/>
    <lineage>
        <taxon>Bacteria</taxon>
        <taxon>Pseudomonadati</taxon>
        <taxon>Pseudomonadota</taxon>
        <taxon>Betaproteobacteria</taxon>
        <taxon>Burkholderiales</taxon>
        <taxon>Oxalobacteraceae</taxon>
        <taxon>Telluria group</taxon>
        <taxon>Massilia</taxon>
    </lineage>
</organism>
<dbReference type="InterPro" id="IPR031325">
    <property type="entry name" value="RHS_repeat"/>
</dbReference>
<accession>A0ABX0N5I7</accession>
<dbReference type="InterPro" id="IPR045351">
    <property type="entry name" value="DUF6531"/>
</dbReference>
<reference evidence="3 4" key="1">
    <citation type="submission" date="2019-10" db="EMBL/GenBank/DDBJ databases">
        <title>Taxonomy of Antarctic Massilia spp.: description of Massilia rubra sp. nov., Massilia aquatica sp. nov., Massilia mucilaginosa sp. nov., Massilia frigida sp. nov. isolated from streams, lakes and regoliths.</title>
        <authorList>
            <person name="Holochova P."/>
            <person name="Sedlacek I."/>
            <person name="Kralova S."/>
            <person name="Maslanova I."/>
            <person name="Busse H.-J."/>
            <person name="Stankova E."/>
            <person name="Vrbovska V."/>
            <person name="Kovarovic V."/>
            <person name="Bartak M."/>
            <person name="Svec P."/>
            <person name="Pantucek R."/>
        </authorList>
    </citation>
    <scope>NUCLEOTIDE SEQUENCE [LARGE SCALE GENOMIC DNA]</scope>
    <source>
        <strain evidence="3 4">CCM 8694</strain>
    </source>
</reference>